<accession>A0A096CH47</accession>
<gene>
    <name evidence="2" type="ORF">HMPREF9460_03081</name>
</gene>
<dbReference type="Pfam" id="PF06782">
    <property type="entry name" value="UPF0236"/>
    <property type="match status" value="1"/>
</dbReference>
<evidence type="ECO:0000313" key="3">
    <source>
        <dbReference type="Proteomes" id="UP000029585"/>
    </source>
</evidence>
<organism evidence="2 3">
    <name type="scientific">Flavonifractor plautii 1_3_50AFAA</name>
    <dbReference type="NCBI Taxonomy" id="742738"/>
    <lineage>
        <taxon>Bacteria</taxon>
        <taxon>Bacillati</taxon>
        <taxon>Bacillota</taxon>
        <taxon>Clostridia</taxon>
        <taxon>Eubacteriales</taxon>
        <taxon>Oscillospiraceae</taxon>
        <taxon>Flavonifractor</taxon>
    </lineage>
</organism>
<dbReference type="AlphaFoldDB" id="A0A096CH47"/>
<evidence type="ECO:0000313" key="2">
    <source>
        <dbReference type="EMBL" id="KGF54177.1"/>
    </source>
</evidence>
<dbReference type="InterPro" id="IPR009620">
    <property type="entry name" value="UPF0236"/>
</dbReference>
<dbReference type="Proteomes" id="UP000029585">
    <property type="component" value="Unassembled WGS sequence"/>
</dbReference>
<dbReference type="EMBL" id="ADLO01000093">
    <property type="protein sequence ID" value="KGF54177.1"/>
    <property type="molecule type" value="Genomic_DNA"/>
</dbReference>
<protein>
    <recommendedName>
        <fullName evidence="4">ISLre2 family transposase</fullName>
    </recommendedName>
</protein>
<evidence type="ECO:0000256" key="1">
    <source>
        <dbReference type="ARBA" id="ARBA00006539"/>
    </source>
</evidence>
<sequence length="488" mass="54829">MVTKLETQGKQIFQWGEKFVDIATLEKAVYEAVLSLGRNIMRQCIEEADRTLARQRDRGMYRDKGYRPTTLKTVMGEVGYQRHVYLLSGAAEQPRATVYLLDRSMGLDTVGLFSDTVCMMAVEAACAVSHRTAAATLNDLTGLSLSHESVWRIVQNAGSWEQARVDSLAAAAKAECGSGTYETPVLYEEMDGVYLALQGKDRLEHGPSKEMKVSIAYSGIYEDASGRRGLANKVSYASMEQAEHFRRHAEGVVADFYAVDCVKRRVFNSDGGTWLQRNMVPGCTYQLDLFHRNRAVRTCVNDPDLQETILELFHARKVKEAIAVVEASIESTLDPDEQEKRRKLFTYFNNYRKSLIPYYQRSGRKPPLPNEGQQPARCGSMESNIFTIIGNRMKHNRTCWSVAGANNLAALLALHRTGHLRRVLRDWTAHGAPSKLYTITAPISAKQTNKQMSEIYIPPHLLSAGDLHPAAKYCLTKFFPLSEMHTTE</sequence>
<keyword evidence="3" id="KW-1185">Reference proteome</keyword>
<dbReference type="RefSeq" id="WP_044942432.1">
    <property type="nucleotide sequence ID" value="NZ_KN174165.1"/>
</dbReference>
<dbReference type="PATRIC" id="fig|742738.3.peg.3169"/>
<comment type="similarity">
    <text evidence="1">Belongs to the UPF0236 family.</text>
</comment>
<evidence type="ECO:0008006" key="4">
    <source>
        <dbReference type="Google" id="ProtNLM"/>
    </source>
</evidence>
<dbReference type="HOGENOM" id="CLU_040782_3_1_9"/>
<name>A0A096CH47_FLAPL</name>
<proteinExistence type="inferred from homology"/>
<dbReference type="eggNOG" id="ENOG502ZM13">
    <property type="taxonomic scope" value="Bacteria"/>
</dbReference>
<comment type="caution">
    <text evidence="2">The sequence shown here is derived from an EMBL/GenBank/DDBJ whole genome shotgun (WGS) entry which is preliminary data.</text>
</comment>
<reference evidence="2 3" key="1">
    <citation type="submission" date="2011-08" db="EMBL/GenBank/DDBJ databases">
        <title>The Genome Sequence of Clostridium orbiscindens 1_3_50AFAA.</title>
        <authorList>
            <consortium name="The Broad Institute Genome Sequencing Platform"/>
            <person name="Earl A."/>
            <person name="Ward D."/>
            <person name="Feldgarden M."/>
            <person name="Gevers D."/>
            <person name="Daigneault M."/>
            <person name="Strauss J."/>
            <person name="Allen-Vercoe E."/>
            <person name="Young S.K."/>
            <person name="Zeng Q."/>
            <person name="Gargeya S."/>
            <person name="Fitzgerald M."/>
            <person name="Haas B."/>
            <person name="Abouelleil A."/>
            <person name="Alvarado L."/>
            <person name="Arachchi H.M."/>
            <person name="Berlin A."/>
            <person name="Brown A."/>
            <person name="Chapman S.B."/>
            <person name="Chen Z."/>
            <person name="Dunbar C."/>
            <person name="Freedman E."/>
            <person name="Gearin G."/>
            <person name="Gellesch M."/>
            <person name="Goldberg J."/>
            <person name="Griggs A."/>
            <person name="Gujja S."/>
            <person name="Heiman D."/>
            <person name="Howarth C."/>
            <person name="Larson L."/>
            <person name="Lui A."/>
            <person name="MacDonald P.J.P."/>
            <person name="Montmayeur A."/>
            <person name="Murphy C."/>
            <person name="Neiman D."/>
            <person name="Pearson M."/>
            <person name="Priest M."/>
            <person name="Roberts A."/>
            <person name="Saif S."/>
            <person name="Shea T."/>
            <person name="Shenoy N."/>
            <person name="Sisk P."/>
            <person name="Stolte C."/>
            <person name="Sykes S."/>
            <person name="Wortman J."/>
            <person name="Nusbaum C."/>
            <person name="Birren B."/>
        </authorList>
    </citation>
    <scope>NUCLEOTIDE SEQUENCE [LARGE SCALE GENOMIC DNA]</scope>
    <source>
        <strain evidence="2 3">1_3_50AFAA</strain>
    </source>
</reference>